<reference evidence="1" key="1">
    <citation type="submission" date="2021-02" db="EMBL/GenBank/DDBJ databases">
        <authorList>
            <consortium name="DOE Joint Genome Institute"/>
            <person name="Ahrendt S."/>
            <person name="Looney B.P."/>
            <person name="Miyauchi S."/>
            <person name="Morin E."/>
            <person name="Drula E."/>
            <person name="Courty P.E."/>
            <person name="Chicoki N."/>
            <person name="Fauchery L."/>
            <person name="Kohler A."/>
            <person name="Kuo A."/>
            <person name="Labutti K."/>
            <person name="Pangilinan J."/>
            <person name="Lipzen A."/>
            <person name="Riley R."/>
            <person name="Andreopoulos W."/>
            <person name="He G."/>
            <person name="Johnson J."/>
            <person name="Barry K.W."/>
            <person name="Grigoriev I.V."/>
            <person name="Nagy L."/>
            <person name="Hibbett D."/>
            <person name="Henrissat B."/>
            <person name="Matheny P.B."/>
            <person name="Labbe J."/>
            <person name="Martin F."/>
        </authorList>
    </citation>
    <scope>NUCLEOTIDE SEQUENCE</scope>
    <source>
        <strain evidence="1">EC-137</strain>
    </source>
</reference>
<keyword evidence="2" id="KW-1185">Reference proteome</keyword>
<gene>
    <name evidence="1" type="ORF">K488DRAFT_92115</name>
</gene>
<reference evidence="1" key="2">
    <citation type="journal article" date="2022" name="New Phytol.">
        <title>Evolutionary transition to the ectomycorrhizal habit in the genomes of a hyperdiverse lineage of mushroom-forming fungi.</title>
        <authorList>
            <person name="Looney B."/>
            <person name="Miyauchi S."/>
            <person name="Morin E."/>
            <person name="Drula E."/>
            <person name="Courty P.E."/>
            <person name="Kohler A."/>
            <person name="Kuo A."/>
            <person name="LaButti K."/>
            <person name="Pangilinan J."/>
            <person name="Lipzen A."/>
            <person name="Riley R."/>
            <person name="Andreopoulos W."/>
            <person name="He G."/>
            <person name="Johnson J."/>
            <person name="Nolan M."/>
            <person name="Tritt A."/>
            <person name="Barry K.W."/>
            <person name="Grigoriev I.V."/>
            <person name="Nagy L.G."/>
            <person name="Hibbett D."/>
            <person name="Henrissat B."/>
            <person name="Matheny P.B."/>
            <person name="Labbe J."/>
            <person name="Martin F.M."/>
        </authorList>
    </citation>
    <scope>NUCLEOTIDE SEQUENCE</scope>
    <source>
        <strain evidence="1">EC-137</strain>
    </source>
</reference>
<comment type="caution">
    <text evidence="1">The sequence shown here is derived from an EMBL/GenBank/DDBJ whole genome shotgun (WGS) entry which is preliminary data.</text>
</comment>
<dbReference type="Proteomes" id="UP000814128">
    <property type="component" value="Unassembled WGS sequence"/>
</dbReference>
<name>A0ACB8Q525_9AGAM</name>
<proteinExistence type="predicted"/>
<evidence type="ECO:0000313" key="1">
    <source>
        <dbReference type="EMBL" id="KAI0026673.1"/>
    </source>
</evidence>
<accession>A0ACB8Q525</accession>
<dbReference type="EMBL" id="MU274294">
    <property type="protein sequence ID" value="KAI0026673.1"/>
    <property type="molecule type" value="Genomic_DNA"/>
</dbReference>
<organism evidence="1 2">
    <name type="scientific">Vararia minispora EC-137</name>
    <dbReference type="NCBI Taxonomy" id="1314806"/>
    <lineage>
        <taxon>Eukaryota</taxon>
        <taxon>Fungi</taxon>
        <taxon>Dikarya</taxon>
        <taxon>Basidiomycota</taxon>
        <taxon>Agaricomycotina</taxon>
        <taxon>Agaricomycetes</taxon>
        <taxon>Russulales</taxon>
        <taxon>Lachnocladiaceae</taxon>
        <taxon>Vararia</taxon>
    </lineage>
</organism>
<protein>
    <submittedName>
        <fullName evidence="1">Carbonic anhydrase</fullName>
    </submittedName>
</protein>
<evidence type="ECO:0000313" key="2">
    <source>
        <dbReference type="Proteomes" id="UP000814128"/>
    </source>
</evidence>
<sequence length="172" mass="18074">MVTTTTQEFAGPNEAYAQAYGDNGALAIPPARKLAIVTCMDARVDPAAALGLKLGDAHVIRNAGGVAADSIRSLVISQRLLGTREIALFHHTDCGMLTFSSDQLRGIVLKESGGVDVGDALAAVGSFHEFGDVEAAVKADVAFLKAHPLVLKETVVTGWVHQVETGKVRRIV</sequence>